<gene>
    <name evidence="12" type="ORF">KC19_12G177100</name>
</gene>
<dbReference type="Proteomes" id="UP000822688">
    <property type="component" value="Chromosome 12"/>
</dbReference>
<dbReference type="GO" id="GO:0003676">
    <property type="term" value="F:nucleic acid binding"/>
    <property type="evidence" value="ECO:0007669"/>
    <property type="project" value="InterPro"/>
</dbReference>
<evidence type="ECO:0000256" key="3">
    <source>
        <dbReference type="ARBA" id="ARBA00022801"/>
    </source>
</evidence>
<dbReference type="SUPFAM" id="SSF52540">
    <property type="entry name" value="P-loop containing nucleoside triphosphate hydrolases"/>
    <property type="match status" value="1"/>
</dbReference>
<dbReference type="GO" id="GO:0005524">
    <property type="term" value="F:ATP binding"/>
    <property type="evidence" value="ECO:0007669"/>
    <property type="project" value="UniProtKB-KW"/>
</dbReference>
<accession>A0A8T0G8Z0</accession>
<dbReference type="SMART" id="SM00487">
    <property type="entry name" value="DEXDc"/>
    <property type="match status" value="1"/>
</dbReference>
<feature type="region of interest" description="Disordered" evidence="8">
    <location>
        <begin position="1105"/>
        <end position="1134"/>
    </location>
</feature>
<comment type="caution">
    <text evidence="12">The sequence shown here is derived from an EMBL/GenBank/DDBJ whole genome shotgun (WGS) entry which is preliminary data.</text>
</comment>
<evidence type="ECO:0000313" key="13">
    <source>
        <dbReference type="Proteomes" id="UP000822688"/>
    </source>
</evidence>
<dbReference type="PROSITE" id="PS51192">
    <property type="entry name" value="HELICASE_ATP_BIND_1"/>
    <property type="match status" value="1"/>
</dbReference>
<feature type="region of interest" description="Disordered" evidence="8">
    <location>
        <begin position="340"/>
        <end position="366"/>
    </location>
</feature>
<feature type="region of interest" description="Disordered" evidence="8">
    <location>
        <begin position="210"/>
        <end position="273"/>
    </location>
</feature>
<dbReference type="GO" id="GO:0016787">
    <property type="term" value="F:hydrolase activity"/>
    <property type="evidence" value="ECO:0007669"/>
    <property type="project" value="UniProtKB-KW"/>
</dbReference>
<dbReference type="PANTHER" id="PTHR13710:SF69">
    <property type="entry name" value="ATP-DEPENDENT DNA HELICASE Q-LIKE SIM"/>
    <property type="match status" value="1"/>
</dbReference>
<evidence type="ECO:0000256" key="4">
    <source>
        <dbReference type="ARBA" id="ARBA00022806"/>
    </source>
</evidence>
<dbReference type="GO" id="GO:0043138">
    <property type="term" value="F:3'-5' DNA helicase activity"/>
    <property type="evidence" value="ECO:0007669"/>
    <property type="project" value="UniProtKB-EC"/>
</dbReference>
<evidence type="ECO:0000256" key="8">
    <source>
        <dbReference type="SAM" id="MobiDB-lite"/>
    </source>
</evidence>
<dbReference type="InterPro" id="IPR014001">
    <property type="entry name" value="Helicase_ATP-bd"/>
</dbReference>
<dbReference type="PROSITE" id="PS51194">
    <property type="entry name" value="HELICASE_CTER"/>
    <property type="match status" value="1"/>
</dbReference>
<feature type="region of interest" description="Disordered" evidence="8">
    <location>
        <begin position="826"/>
        <end position="849"/>
    </location>
</feature>
<dbReference type="GO" id="GO:0005634">
    <property type="term" value="C:nucleus"/>
    <property type="evidence" value="ECO:0007669"/>
    <property type="project" value="TreeGrafter"/>
</dbReference>
<dbReference type="Pfam" id="PF00271">
    <property type="entry name" value="Helicase_C"/>
    <property type="match status" value="1"/>
</dbReference>
<dbReference type="GO" id="GO:0005694">
    <property type="term" value="C:chromosome"/>
    <property type="evidence" value="ECO:0007669"/>
    <property type="project" value="TreeGrafter"/>
</dbReference>
<evidence type="ECO:0000256" key="6">
    <source>
        <dbReference type="ARBA" id="ARBA00034617"/>
    </source>
</evidence>
<dbReference type="FunFam" id="3.40.50.300:FF:001456">
    <property type="entry name" value="ATP-dependent DNA helicase"/>
    <property type="match status" value="1"/>
</dbReference>
<name>A0A8T0G8Z0_CERPU</name>
<evidence type="ECO:0000256" key="2">
    <source>
        <dbReference type="ARBA" id="ARBA00022741"/>
    </source>
</evidence>
<dbReference type="InterPro" id="IPR036388">
    <property type="entry name" value="WH-like_DNA-bd_sf"/>
</dbReference>
<dbReference type="GO" id="GO:0000724">
    <property type="term" value="P:double-strand break repair via homologous recombination"/>
    <property type="evidence" value="ECO:0007669"/>
    <property type="project" value="TreeGrafter"/>
</dbReference>
<dbReference type="NCBIfam" id="TIGR00614">
    <property type="entry name" value="recQ_fam"/>
    <property type="match status" value="1"/>
</dbReference>
<keyword evidence="5" id="KW-0067">ATP-binding</keyword>
<dbReference type="Gene3D" id="3.40.50.300">
    <property type="entry name" value="P-loop containing nucleotide triphosphate hydrolases"/>
    <property type="match status" value="2"/>
</dbReference>
<organism evidence="12 13">
    <name type="scientific">Ceratodon purpureus</name>
    <name type="common">Fire moss</name>
    <name type="synonym">Dicranum purpureum</name>
    <dbReference type="NCBI Taxonomy" id="3225"/>
    <lineage>
        <taxon>Eukaryota</taxon>
        <taxon>Viridiplantae</taxon>
        <taxon>Streptophyta</taxon>
        <taxon>Embryophyta</taxon>
        <taxon>Bryophyta</taxon>
        <taxon>Bryophytina</taxon>
        <taxon>Bryopsida</taxon>
        <taxon>Dicranidae</taxon>
        <taxon>Pseudoditrichales</taxon>
        <taxon>Ditrichaceae</taxon>
        <taxon>Ceratodon</taxon>
    </lineage>
</organism>
<reference evidence="12" key="1">
    <citation type="submission" date="2020-06" db="EMBL/GenBank/DDBJ databases">
        <title>WGS assembly of Ceratodon purpureus strain R40.</title>
        <authorList>
            <person name="Carey S.B."/>
            <person name="Jenkins J."/>
            <person name="Shu S."/>
            <person name="Lovell J.T."/>
            <person name="Sreedasyam A."/>
            <person name="Maumus F."/>
            <person name="Tiley G.P."/>
            <person name="Fernandez-Pozo N."/>
            <person name="Barry K."/>
            <person name="Chen C."/>
            <person name="Wang M."/>
            <person name="Lipzen A."/>
            <person name="Daum C."/>
            <person name="Saski C.A."/>
            <person name="Payton A.C."/>
            <person name="Mcbreen J.C."/>
            <person name="Conrad R.E."/>
            <person name="Kollar L.M."/>
            <person name="Olsson S."/>
            <person name="Huttunen S."/>
            <person name="Landis J.B."/>
            <person name="Wickett N.J."/>
            <person name="Johnson M.G."/>
            <person name="Rensing S.A."/>
            <person name="Grimwood J."/>
            <person name="Schmutz J."/>
            <person name="Mcdaniel S.F."/>
        </authorList>
    </citation>
    <scope>NUCLEOTIDE SEQUENCE</scope>
    <source>
        <strain evidence="12">R40</strain>
    </source>
</reference>
<feature type="compositionally biased region" description="Basic residues" evidence="8">
    <location>
        <begin position="1256"/>
        <end position="1276"/>
    </location>
</feature>
<proteinExistence type="inferred from homology"/>
<dbReference type="InterPro" id="IPR032284">
    <property type="entry name" value="RecQ_Zn-bd"/>
</dbReference>
<dbReference type="InterPro" id="IPR027417">
    <property type="entry name" value="P-loop_NTPase"/>
</dbReference>
<evidence type="ECO:0000256" key="5">
    <source>
        <dbReference type="ARBA" id="ARBA00022840"/>
    </source>
</evidence>
<evidence type="ECO:0000313" key="12">
    <source>
        <dbReference type="EMBL" id="KAG0555551.1"/>
    </source>
</evidence>
<dbReference type="Pfam" id="PF00270">
    <property type="entry name" value="DEAD"/>
    <property type="match status" value="1"/>
</dbReference>
<dbReference type="GO" id="GO:0009378">
    <property type="term" value="F:four-way junction helicase activity"/>
    <property type="evidence" value="ECO:0007669"/>
    <property type="project" value="TreeGrafter"/>
</dbReference>
<feature type="region of interest" description="Disordered" evidence="8">
    <location>
        <begin position="158"/>
        <end position="178"/>
    </location>
</feature>
<comment type="catalytic activity">
    <reaction evidence="6">
        <text>Couples ATP hydrolysis with the unwinding of duplex DNA by translocating in the 3'-5' direction.</text>
        <dbReference type="EC" id="5.6.2.4"/>
    </reaction>
</comment>
<dbReference type="InterPro" id="IPR011545">
    <property type="entry name" value="DEAD/DEAH_box_helicase_dom"/>
</dbReference>
<dbReference type="Gene3D" id="1.10.10.10">
    <property type="entry name" value="Winged helix-like DNA-binding domain superfamily/Winged helix DNA-binding domain"/>
    <property type="match status" value="1"/>
</dbReference>
<sequence length="1296" mass="143157">MFEDSNKMEDERLKRDEMVAQLLSMGFEHHLALEAMSNPKLHSIHDVVDYLLTGDLNRDAELPLRKCEIASSDLQESNSKRRANVNDGSCNLWNFKEKVKASGSEDAFVCLDETVAPVETSSKRDAMKTSIEAPVEETQYNRENNSSRNQGFWPQEDPWAGFNDEIFNDDEPPLQKGNTAEVTIVTRVTAPVVPKKKLVIGYPYELGCTGTSPGRSKEAVPKDAQGGADVSGEERLTKQGEASSDAEKATHGMQKLTDRLTGSSSSAQTSPHSDLMLNAVQKCSTGSNSWQEFRVVMREPVQSVVITDRLRPTHGTKRNLESDSPTLLSSENAMKRNAFGLPGIPEVNIPDDSSTGGKDSSRDFGAGQTCMKPMQIVTLESEPKSKVLSSNADRCLKAVDAKAKLVDAELVIEMKPTVENRHVPVLLGRRNPGIRLGCARVKTEVADIEDVKPRDLGLLKKIRNDEQDTCVQKKRKRGTAQVKLDPDGPRVGGPPKTYILSKLNGGTPKLVEWEKAALTALRKYFGYQELKGFQREALEAWAENRDSFVLAATGSGKSLCFQLPALMTNKVVIVVSPLISLMHDQCLQLARRGVSACFLGSGQVDKTIELKAMAGIFNIVYVCPETLPRLENYLQGLARGKGIALFAVDEAHCISKWGHDFRPTYRQLSMLRDKFKVGIIPGLKHQIPIMALTATATPCVRDDILKSLGIAAGNPRIVLTTFFRPNLYFSVHHSKTTKETSYEDDFASLIKTYSKDCNGFQRTASVSEGSLRRGSTNSSKQDSLKLKTGLSQVADSAQSTPSVSWSNIDRNKVLGKQLAHEEDLVILSDDEDDEVESYSSGDGDGLKDNDYDGAELTAQFLEDEDEDERLGGDCFVECGEFSGRGAALGKSAGQHNSGEVEMGEGPTIIYMPTRKETEAVAKFLCGHGVIAAAYHAKLPRAHLRQVHEGFHGGTLQVVVATIAFGMGIDKPNVRRVIHYGWPQSLEAYYQEAGRAGRDGARSDCELFVDMTVLPSLLPSRRDAVQTKHSLEMLSQCFRYGIHQDCCRVKTILQYFGEVLQSGLCNMCDVCLKGPPPPQDLTREAVLLLTAIAAPQMEAASRTGIQLRERGRAGRTGRAGRGGRTSGSPSMRPEGLTIKDITEQMEKQEIHRDRLWWRGFVRILADRGFIRNATSTITNKLVVPTIKYPVLTPKGHDFLRTQKSTFAGTSHDVNAHHPLMVHLEGDMVQALRIPRNNTTEEAKEWGRGWADPEIRRQRLGKRGRGRSRKRGRSRQKQQKADTKSVWGRLANKLGLSR</sequence>
<feature type="domain" description="Helicase C-terminal" evidence="11">
    <location>
        <begin position="894"/>
        <end position="1038"/>
    </location>
</feature>
<dbReference type="PROSITE" id="PS50030">
    <property type="entry name" value="UBA"/>
    <property type="match status" value="1"/>
</dbReference>
<keyword evidence="2" id="KW-0547">Nucleotide-binding</keyword>
<dbReference type="FunFam" id="3.40.50.300:FF:001391">
    <property type="entry name" value="ATP-dependent DNA helicase"/>
    <property type="match status" value="1"/>
</dbReference>
<dbReference type="CDD" id="cd17920">
    <property type="entry name" value="DEXHc_RecQ"/>
    <property type="match status" value="1"/>
</dbReference>
<dbReference type="GO" id="GO:0005737">
    <property type="term" value="C:cytoplasm"/>
    <property type="evidence" value="ECO:0007669"/>
    <property type="project" value="TreeGrafter"/>
</dbReference>
<feature type="domain" description="UBA" evidence="9">
    <location>
        <begin position="8"/>
        <end position="54"/>
    </location>
</feature>
<comment type="similarity">
    <text evidence="1">Belongs to the helicase family. RecQ subfamily.</text>
</comment>
<dbReference type="EMBL" id="CM026433">
    <property type="protein sequence ID" value="KAG0555551.1"/>
    <property type="molecule type" value="Genomic_DNA"/>
</dbReference>
<dbReference type="PANTHER" id="PTHR13710">
    <property type="entry name" value="DNA HELICASE RECQ FAMILY MEMBER"/>
    <property type="match status" value="1"/>
</dbReference>
<feature type="region of interest" description="Disordered" evidence="8">
    <location>
        <begin position="1251"/>
        <end position="1284"/>
    </location>
</feature>
<feature type="domain" description="Helicase ATP-binding" evidence="10">
    <location>
        <begin position="538"/>
        <end position="714"/>
    </location>
</feature>
<evidence type="ECO:0000256" key="7">
    <source>
        <dbReference type="ARBA" id="ARBA00034808"/>
    </source>
</evidence>
<evidence type="ECO:0000259" key="10">
    <source>
        <dbReference type="PROSITE" id="PS51192"/>
    </source>
</evidence>
<dbReference type="SMART" id="SM00490">
    <property type="entry name" value="HELICc"/>
    <property type="match status" value="1"/>
</dbReference>
<keyword evidence="13" id="KW-1185">Reference proteome</keyword>
<dbReference type="Pfam" id="PF16124">
    <property type="entry name" value="RecQ_Zn_bind"/>
    <property type="match status" value="1"/>
</dbReference>
<keyword evidence="3" id="KW-0378">Hydrolase</keyword>
<protein>
    <recommendedName>
        <fullName evidence="7">DNA 3'-5' helicase</fullName>
        <ecNumber evidence="7">5.6.2.4</ecNumber>
    </recommendedName>
</protein>
<evidence type="ECO:0000256" key="1">
    <source>
        <dbReference type="ARBA" id="ARBA00005446"/>
    </source>
</evidence>
<feature type="compositionally biased region" description="Polar residues" evidence="8">
    <location>
        <begin position="260"/>
        <end position="272"/>
    </location>
</feature>
<dbReference type="InterPro" id="IPR015940">
    <property type="entry name" value="UBA"/>
</dbReference>
<evidence type="ECO:0000259" key="11">
    <source>
        <dbReference type="PROSITE" id="PS51194"/>
    </source>
</evidence>
<dbReference type="EC" id="5.6.2.4" evidence="7"/>
<evidence type="ECO:0000259" key="9">
    <source>
        <dbReference type="PROSITE" id="PS50030"/>
    </source>
</evidence>
<dbReference type="InterPro" id="IPR004589">
    <property type="entry name" value="DNA_helicase_ATP-dep_RecQ"/>
</dbReference>
<dbReference type="InterPro" id="IPR001650">
    <property type="entry name" value="Helicase_C-like"/>
</dbReference>
<keyword evidence="4" id="KW-0347">Helicase</keyword>